<gene>
    <name evidence="4" type="ORF">B0H17DRAFT_1139464</name>
</gene>
<comment type="caution">
    <text evidence="4">The sequence shown here is derived from an EMBL/GenBank/DDBJ whole genome shotgun (WGS) entry which is preliminary data.</text>
</comment>
<dbReference type="AlphaFoldDB" id="A0AAD7D7V9"/>
<dbReference type="Pfam" id="PF18759">
    <property type="entry name" value="Plavaka"/>
    <property type="match status" value="1"/>
</dbReference>
<dbReference type="PROSITE" id="PS50157">
    <property type="entry name" value="ZINC_FINGER_C2H2_2"/>
    <property type="match status" value="1"/>
</dbReference>
<reference evidence="4" key="1">
    <citation type="submission" date="2023-03" db="EMBL/GenBank/DDBJ databases">
        <title>Massive genome expansion in bonnet fungi (Mycena s.s.) driven by repeated elements and novel gene families across ecological guilds.</title>
        <authorList>
            <consortium name="Lawrence Berkeley National Laboratory"/>
            <person name="Harder C.B."/>
            <person name="Miyauchi S."/>
            <person name="Viragh M."/>
            <person name="Kuo A."/>
            <person name="Thoen E."/>
            <person name="Andreopoulos B."/>
            <person name="Lu D."/>
            <person name="Skrede I."/>
            <person name="Drula E."/>
            <person name="Henrissat B."/>
            <person name="Morin E."/>
            <person name="Kohler A."/>
            <person name="Barry K."/>
            <person name="LaButti K."/>
            <person name="Morin E."/>
            <person name="Salamov A."/>
            <person name="Lipzen A."/>
            <person name="Mereny Z."/>
            <person name="Hegedus B."/>
            <person name="Baldrian P."/>
            <person name="Stursova M."/>
            <person name="Weitz H."/>
            <person name="Taylor A."/>
            <person name="Grigoriev I.V."/>
            <person name="Nagy L.G."/>
            <person name="Martin F."/>
            <person name="Kauserud H."/>
        </authorList>
    </citation>
    <scope>NUCLEOTIDE SEQUENCE</scope>
    <source>
        <strain evidence="4">CBHHK067</strain>
    </source>
</reference>
<sequence>MNKSTGPNRLFVLTPMPHGSSFTCTVCLKTCKSRPGLTQHHHAKHREFTPASEDEDDNTFGSQYHPLLNALPCDAHGVFLPPYIGPPPPPAAPVDGQDPAAWEPFGERADFDFAHFHFVEAQSSEKRINTALDIWAASVHKYGGKAPWKNAQELYAAIDSIQDGQAPWKTYKLRYSGPLPPGRPPKWMTQTYDLCTRDTRQLLRNQLGTTAFKGHINMVPYRQFNHGGKRVWSNLMSGDWAWKQADAIAKDVRTHGAMLVPGVGGSDKTTVSYATGHQEFHPSYLSPGVLTGTARRGHGNAVLPSSFLPIPKSEFCSVFQPLKAAMTTPEVVKCPDGHFRRVIYSLRPYIADYPEQVWLTAIVQNWCPKCDAHPDALDEEGARLRSQTKTEFLITQFDPGILWDDFGIRSDVVPFTSDFPRADIYELISCVVMPVAWLGLKARALAWLERAWAWNSSGQSPSPPPGLGLVWLWPEPGLEDFGGLNPVYLFKMSVG</sequence>
<evidence type="ECO:0000313" key="4">
    <source>
        <dbReference type="EMBL" id="KAJ7678403.1"/>
    </source>
</evidence>
<keyword evidence="5" id="KW-1185">Reference proteome</keyword>
<organism evidence="4 5">
    <name type="scientific">Mycena rosella</name>
    <name type="common">Pink bonnet</name>
    <name type="synonym">Agaricus rosellus</name>
    <dbReference type="NCBI Taxonomy" id="1033263"/>
    <lineage>
        <taxon>Eukaryota</taxon>
        <taxon>Fungi</taxon>
        <taxon>Dikarya</taxon>
        <taxon>Basidiomycota</taxon>
        <taxon>Agaricomycotina</taxon>
        <taxon>Agaricomycetes</taxon>
        <taxon>Agaricomycetidae</taxon>
        <taxon>Agaricales</taxon>
        <taxon>Marasmiineae</taxon>
        <taxon>Mycenaceae</taxon>
        <taxon>Mycena</taxon>
    </lineage>
</organism>
<feature type="region of interest" description="Disordered" evidence="2">
    <location>
        <begin position="38"/>
        <end position="57"/>
    </location>
</feature>
<dbReference type="EMBL" id="JARKIE010000135">
    <property type="protein sequence ID" value="KAJ7678403.1"/>
    <property type="molecule type" value="Genomic_DNA"/>
</dbReference>
<feature type="domain" description="C2H2-type" evidence="3">
    <location>
        <begin position="22"/>
        <end position="50"/>
    </location>
</feature>
<keyword evidence="1" id="KW-0862">Zinc</keyword>
<dbReference type="GO" id="GO:0008270">
    <property type="term" value="F:zinc ion binding"/>
    <property type="evidence" value="ECO:0007669"/>
    <property type="project" value="UniProtKB-KW"/>
</dbReference>
<proteinExistence type="predicted"/>
<dbReference type="PROSITE" id="PS00028">
    <property type="entry name" value="ZINC_FINGER_C2H2_1"/>
    <property type="match status" value="1"/>
</dbReference>
<keyword evidence="1" id="KW-0863">Zinc-finger</keyword>
<evidence type="ECO:0000256" key="2">
    <source>
        <dbReference type="SAM" id="MobiDB-lite"/>
    </source>
</evidence>
<dbReference type="Proteomes" id="UP001221757">
    <property type="component" value="Unassembled WGS sequence"/>
</dbReference>
<evidence type="ECO:0000256" key="1">
    <source>
        <dbReference type="PROSITE-ProRule" id="PRU00042"/>
    </source>
</evidence>
<protein>
    <recommendedName>
        <fullName evidence="3">C2H2-type domain-containing protein</fullName>
    </recommendedName>
</protein>
<evidence type="ECO:0000259" key="3">
    <source>
        <dbReference type="PROSITE" id="PS50157"/>
    </source>
</evidence>
<evidence type="ECO:0000313" key="5">
    <source>
        <dbReference type="Proteomes" id="UP001221757"/>
    </source>
</evidence>
<keyword evidence="1" id="KW-0479">Metal-binding</keyword>
<dbReference type="InterPro" id="IPR041078">
    <property type="entry name" value="Plavaka"/>
</dbReference>
<accession>A0AAD7D7V9</accession>
<dbReference type="InterPro" id="IPR013087">
    <property type="entry name" value="Znf_C2H2_type"/>
</dbReference>
<name>A0AAD7D7V9_MYCRO</name>